<dbReference type="GO" id="GO:0052873">
    <property type="term" value="F:FMN reductase (NADPH) activity"/>
    <property type="evidence" value="ECO:0007669"/>
    <property type="project" value="UniProtKB-EC"/>
</dbReference>
<dbReference type="Gene3D" id="3.40.50.360">
    <property type="match status" value="1"/>
</dbReference>
<comment type="caution">
    <text evidence="5">The sequence shown here is derived from an EMBL/GenBank/DDBJ whole genome shotgun (WGS) entry which is preliminary data.</text>
</comment>
<keyword evidence="6" id="KW-1185">Reference proteome</keyword>
<proteinExistence type="predicted"/>
<keyword evidence="1" id="KW-0285">Flavoprotein</keyword>
<evidence type="ECO:0000313" key="5">
    <source>
        <dbReference type="EMBL" id="MCL7748514.1"/>
    </source>
</evidence>
<feature type="domain" description="NADPH-dependent FMN reductase-like" evidence="4">
    <location>
        <begin position="3"/>
        <end position="140"/>
    </location>
</feature>
<keyword evidence="2" id="KW-0288">FMN</keyword>
<evidence type="ECO:0000256" key="1">
    <source>
        <dbReference type="ARBA" id="ARBA00022630"/>
    </source>
</evidence>
<dbReference type="EC" id="1.5.1.38" evidence="5"/>
<dbReference type="SUPFAM" id="SSF52218">
    <property type="entry name" value="Flavoproteins"/>
    <property type="match status" value="1"/>
</dbReference>
<keyword evidence="3 5" id="KW-0560">Oxidoreductase</keyword>
<dbReference type="Pfam" id="PF03358">
    <property type="entry name" value="FMN_red"/>
    <property type="match status" value="1"/>
</dbReference>
<dbReference type="InterPro" id="IPR029039">
    <property type="entry name" value="Flavoprotein-like_sf"/>
</dbReference>
<evidence type="ECO:0000259" key="4">
    <source>
        <dbReference type="Pfam" id="PF03358"/>
    </source>
</evidence>
<dbReference type="EMBL" id="JAKRYL010000016">
    <property type="protein sequence ID" value="MCL7748514.1"/>
    <property type="molecule type" value="Genomic_DNA"/>
</dbReference>
<dbReference type="InterPro" id="IPR051814">
    <property type="entry name" value="NAD(P)H-dep_FMN_reductase"/>
</dbReference>
<evidence type="ECO:0000313" key="6">
    <source>
        <dbReference type="Proteomes" id="UP001139150"/>
    </source>
</evidence>
<gene>
    <name evidence="5" type="primary">ssuE</name>
    <name evidence="5" type="ORF">MF646_15400</name>
</gene>
<accession>A0A9X2CV96</accession>
<dbReference type="InterPro" id="IPR020048">
    <property type="entry name" value="NADPH-dep_FMN_reduc_SsuE"/>
</dbReference>
<dbReference type="Proteomes" id="UP001139150">
    <property type="component" value="Unassembled WGS sequence"/>
</dbReference>
<dbReference type="NCBIfam" id="TIGR03567">
    <property type="entry name" value="FMN_reduc_SsuE"/>
    <property type="match status" value="1"/>
</dbReference>
<organism evidence="5 6">
    <name type="scientific">Halalkalibacter alkaliphilus</name>
    <dbReference type="NCBI Taxonomy" id="2917993"/>
    <lineage>
        <taxon>Bacteria</taxon>
        <taxon>Bacillati</taxon>
        <taxon>Bacillota</taxon>
        <taxon>Bacilli</taxon>
        <taxon>Bacillales</taxon>
        <taxon>Bacillaceae</taxon>
        <taxon>Halalkalibacter</taxon>
    </lineage>
</organism>
<dbReference type="PANTHER" id="PTHR43408">
    <property type="entry name" value="FMN REDUCTASE (NADPH)"/>
    <property type="match status" value="1"/>
</dbReference>
<dbReference type="AlphaFoldDB" id="A0A9X2CV96"/>
<dbReference type="RefSeq" id="WP_250097400.1">
    <property type="nucleotide sequence ID" value="NZ_JAKRYL010000016.1"/>
</dbReference>
<sequence>MNKIVIISGSPTSFSRLNSLLKYTKQLLEKAEMEVSVVQVCELPSEELLHAKWDAPAIKEANMLIEEAEAIVIGTPIYKASFSGVLKTFLDLLPENGLKDKGILPLAIGGTRSHLLMLEYSLKPILSVLGATHIEKGVFVQNVQVSLNEEGETEIASVTKTRLIKSVDRFVTTMLHSEVQCQ</sequence>
<name>A0A9X2CV96_9BACI</name>
<evidence type="ECO:0000256" key="3">
    <source>
        <dbReference type="ARBA" id="ARBA00023002"/>
    </source>
</evidence>
<protein>
    <submittedName>
        <fullName evidence="5">NADPH-dependent FMN reductase</fullName>
        <ecNumber evidence="5">1.5.1.38</ecNumber>
    </submittedName>
</protein>
<evidence type="ECO:0000256" key="2">
    <source>
        <dbReference type="ARBA" id="ARBA00022643"/>
    </source>
</evidence>
<dbReference type="PANTHER" id="PTHR43408:SF1">
    <property type="entry name" value="FMN REDUCTASE (NADPH)"/>
    <property type="match status" value="1"/>
</dbReference>
<dbReference type="GO" id="GO:0046306">
    <property type="term" value="P:alkanesulfonate catabolic process"/>
    <property type="evidence" value="ECO:0007669"/>
    <property type="project" value="InterPro"/>
</dbReference>
<reference evidence="5" key="1">
    <citation type="submission" date="2022-02" db="EMBL/GenBank/DDBJ databases">
        <title>Halalkalibacter sp. nov. isolated from Lonar Lake, India.</title>
        <authorList>
            <person name="Joshi A."/>
            <person name="Thite S."/>
            <person name="Lodha T."/>
        </authorList>
    </citation>
    <scope>NUCLEOTIDE SEQUENCE</scope>
    <source>
        <strain evidence="5">MEB205</strain>
    </source>
</reference>
<dbReference type="InterPro" id="IPR005025">
    <property type="entry name" value="FMN_Rdtase-like_dom"/>
</dbReference>